<name>A0ABD5RJN4_9EURY</name>
<dbReference type="Proteomes" id="UP001596099">
    <property type="component" value="Unassembled WGS sequence"/>
</dbReference>
<dbReference type="AlphaFoldDB" id="A0ABD5RJN4"/>
<proteinExistence type="predicted"/>
<gene>
    <name evidence="2" type="ORF">ACFPYI_03490</name>
</gene>
<feature type="compositionally biased region" description="Acidic residues" evidence="1">
    <location>
        <begin position="283"/>
        <end position="297"/>
    </location>
</feature>
<evidence type="ECO:0000313" key="2">
    <source>
        <dbReference type="EMBL" id="MFC5970384.1"/>
    </source>
</evidence>
<evidence type="ECO:0000313" key="3">
    <source>
        <dbReference type="Proteomes" id="UP001596099"/>
    </source>
</evidence>
<feature type="compositionally biased region" description="Low complexity" evidence="1">
    <location>
        <begin position="161"/>
        <end position="266"/>
    </location>
</feature>
<protein>
    <recommendedName>
        <fullName evidence="4">Cohesin domain-containing protein</fullName>
    </recommendedName>
</protein>
<accession>A0ABD5RJN4</accession>
<organism evidence="2 3">
    <name type="scientific">Halomarina salina</name>
    <dbReference type="NCBI Taxonomy" id="1872699"/>
    <lineage>
        <taxon>Archaea</taxon>
        <taxon>Methanobacteriati</taxon>
        <taxon>Methanobacteriota</taxon>
        <taxon>Stenosarchaea group</taxon>
        <taxon>Halobacteria</taxon>
        <taxon>Halobacteriales</taxon>
        <taxon>Natronomonadaceae</taxon>
        <taxon>Halomarina</taxon>
    </lineage>
</organism>
<keyword evidence="3" id="KW-1185">Reference proteome</keyword>
<sequence length="432" mass="44191">MTPKHRTRPTYRTQTLAILGVLLLLVGAMTPIALAQEDGVTVAASPANPTIANGESVTFDVVVEGADTVGAIEGDVALTNPSVAEITAVSLGGSPALESARVAADGDSAAFEAIYGNDPLTGSSVVVATVTVVGTADGQTGIDLFDVAAGDAAGASLAVTSVSDSSLTVGSSTDQPTEEPPATTDEPPVTTDEPTEQPPATTDEPPATTEEPPATTEQPPATTEQPPTTTEQPPTTTEEPPTTTEEPPATTDEPPATTEEPPSTTEEPTEEPTEQPTEQPTETPDDGTDGDDGDDGESTYFQVDFVVGEPKSHVGPDDGFYSDEQRLVRYAHGVDDRTTRSGSTPTLADDAAACLDAGYVQVEDGTATISFAVDDGCELTLSLVSYEKPGAGFDRGVSQEMVDASTGTFGPGEYSLTVELPDGDEVDASAPA</sequence>
<dbReference type="EMBL" id="JBHSQH010000001">
    <property type="protein sequence ID" value="MFC5970384.1"/>
    <property type="molecule type" value="Genomic_DNA"/>
</dbReference>
<feature type="region of interest" description="Disordered" evidence="1">
    <location>
        <begin position="405"/>
        <end position="432"/>
    </location>
</feature>
<reference evidence="2 3" key="1">
    <citation type="journal article" date="2019" name="Int. J. Syst. Evol. Microbiol.">
        <title>The Global Catalogue of Microorganisms (GCM) 10K type strain sequencing project: providing services to taxonomists for standard genome sequencing and annotation.</title>
        <authorList>
            <consortium name="The Broad Institute Genomics Platform"/>
            <consortium name="The Broad Institute Genome Sequencing Center for Infectious Disease"/>
            <person name="Wu L."/>
            <person name="Ma J."/>
        </authorList>
    </citation>
    <scope>NUCLEOTIDE SEQUENCE [LARGE SCALE GENOMIC DNA]</scope>
    <source>
        <strain evidence="2 3">CGMCC 1.12543</strain>
    </source>
</reference>
<feature type="region of interest" description="Disordered" evidence="1">
    <location>
        <begin position="161"/>
        <end position="303"/>
    </location>
</feature>
<comment type="caution">
    <text evidence="2">The sequence shown here is derived from an EMBL/GenBank/DDBJ whole genome shotgun (WGS) entry which is preliminary data.</text>
</comment>
<dbReference type="RefSeq" id="WP_247419368.1">
    <property type="nucleotide sequence ID" value="NZ_JALLGW010000002.1"/>
</dbReference>
<evidence type="ECO:0008006" key="4">
    <source>
        <dbReference type="Google" id="ProtNLM"/>
    </source>
</evidence>
<feature type="compositionally biased region" description="Acidic residues" evidence="1">
    <location>
        <begin position="421"/>
        <end position="432"/>
    </location>
</feature>
<evidence type="ECO:0000256" key="1">
    <source>
        <dbReference type="SAM" id="MobiDB-lite"/>
    </source>
</evidence>